<dbReference type="InParanoid" id="A0A251SUB5"/>
<protein>
    <submittedName>
        <fullName evidence="3">Uncharacterized protein</fullName>
    </submittedName>
</protein>
<dbReference type="EMBL" id="CM007902">
    <property type="protein sequence ID" value="OTG02123.1"/>
    <property type="molecule type" value="Genomic_DNA"/>
</dbReference>
<evidence type="ECO:0000313" key="3">
    <source>
        <dbReference type="EMBL" id="OTG02123.1"/>
    </source>
</evidence>
<gene>
    <name evidence="3" type="ORF">HannXRQ_Chr13g0409541</name>
    <name evidence="2" type="ORF">HanXRQr2_Chr13g0595941</name>
</gene>
<reference evidence="3" key="2">
    <citation type="submission" date="2017-02" db="EMBL/GenBank/DDBJ databases">
        <title>Sunflower complete genome.</title>
        <authorList>
            <person name="Langlade N."/>
            <person name="Munos S."/>
        </authorList>
    </citation>
    <scope>NUCLEOTIDE SEQUENCE [LARGE SCALE GENOMIC DNA]</scope>
    <source>
        <tissue evidence="3">Leaves</tissue>
    </source>
</reference>
<dbReference type="Proteomes" id="UP000215914">
    <property type="component" value="Chromosome 13"/>
</dbReference>
<dbReference type="EMBL" id="MNCJ02000328">
    <property type="protein sequence ID" value="KAF5774061.1"/>
    <property type="molecule type" value="Genomic_DNA"/>
</dbReference>
<name>A0A251SUB5_HELAN</name>
<reference evidence="2" key="3">
    <citation type="submission" date="2020-06" db="EMBL/GenBank/DDBJ databases">
        <title>Helianthus annuus Genome sequencing and assembly Release 2.</title>
        <authorList>
            <person name="Gouzy J."/>
            <person name="Langlade N."/>
            <person name="Munos S."/>
        </authorList>
    </citation>
    <scope>NUCLEOTIDE SEQUENCE</scope>
    <source>
        <tissue evidence="2">Leaves</tissue>
    </source>
</reference>
<evidence type="ECO:0000256" key="1">
    <source>
        <dbReference type="SAM" id="MobiDB-lite"/>
    </source>
</evidence>
<evidence type="ECO:0000313" key="2">
    <source>
        <dbReference type="EMBL" id="KAF5774061.1"/>
    </source>
</evidence>
<organism evidence="3 4">
    <name type="scientific">Helianthus annuus</name>
    <name type="common">Common sunflower</name>
    <dbReference type="NCBI Taxonomy" id="4232"/>
    <lineage>
        <taxon>Eukaryota</taxon>
        <taxon>Viridiplantae</taxon>
        <taxon>Streptophyta</taxon>
        <taxon>Embryophyta</taxon>
        <taxon>Tracheophyta</taxon>
        <taxon>Spermatophyta</taxon>
        <taxon>Magnoliopsida</taxon>
        <taxon>eudicotyledons</taxon>
        <taxon>Gunneridae</taxon>
        <taxon>Pentapetalae</taxon>
        <taxon>asterids</taxon>
        <taxon>campanulids</taxon>
        <taxon>Asterales</taxon>
        <taxon>Asteraceae</taxon>
        <taxon>Asteroideae</taxon>
        <taxon>Heliantheae alliance</taxon>
        <taxon>Heliantheae</taxon>
        <taxon>Helianthus</taxon>
    </lineage>
</organism>
<accession>A0A251SUB5</accession>
<proteinExistence type="predicted"/>
<dbReference type="Gramene" id="mRNA:HanXRQr2_Chr13g0595941">
    <property type="protein sequence ID" value="CDS:HanXRQr2_Chr13g0595941.1"/>
    <property type="gene ID" value="HanXRQr2_Chr13g0595941"/>
</dbReference>
<reference evidence="2 4" key="1">
    <citation type="journal article" date="2017" name="Nature">
        <title>The sunflower genome provides insights into oil metabolism, flowering and Asterid evolution.</title>
        <authorList>
            <person name="Badouin H."/>
            <person name="Gouzy J."/>
            <person name="Grassa C.J."/>
            <person name="Murat F."/>
            <person name="Staton S.E."/>
            <person name="Cottret L."/>
            <person name="Lelandais-Briere C."/>
            <person name="Owens G.L."/>
            <person name="Carrere S."/>
            <person name="Mayjonade B."/>
            <person name="Legrand L."/>
            <person name="Gill N."/>
            <person name="Kane N.C."/>
            <person name="Bowers J.E."/>
            <person name="Hubner S."/>
            <person name="Bellec A."/>
            <person name="Berard A."/>
            <person name="Berges H."/>
            <person name="Blanchet N."/>
            <person name="Boniface M.C."/>
            <person name="Brunel D."/>
            <person name="Catrice O."/>
            <person name="Chaidir N."/>
            <person name="Claudel C."/>
            <person name="Donnadieu C."/>
            <person name="Faraut T."/>
            <person name="Fievet G."/>
            <person name="Helmstetter N."/>
            <person name="King M."/>
            <person name="Knapp S.J."/>
            <person name="Lai Z."/>
            <person name="Le Paslier M.C."/>
            <person name="Lippi Y."/>
            <person name="Lorenzon L."/>
            <person name="Mandel J.R."/>
            <person name="Marage G."/>
            <person name="Marchand G."/>
            <person name="Marquand E."/>
            <person name="Bret-Mestries E."/>
            <person name="Morien E."/>
            <person name="Nambeesan S."/>
            <person name="Nguyen T."/>
            <person name="Pegot-Espagnet P."/>
            <person name="Pouilly N."/>
            <person name="Raftis F."/>
            <person name="Sallet E."/>
            <person name="Schiex T."/>
            <person name="Thomas J."/>
            <person name="Vandecasteele C."/>
            <person name="Vares D."/>
            <person name="Vear F."/>
            <person name="Vautrin S."/>
            <person name="Crespi M."/>
            <person name="Mangin B."/>
            <person name="Burke J.M."/>
            <person name="Salse J."/>
            <person name="Munos S."/>
            <person name="Vincourt P."/>
            <person name="Rieseberg L.H."/>
            <person name="Langlade N.B."/>
        </authorList>
    </citation>
    <scope>NUCLEOTIDE SEQUENCE [LARGE SCALE GENOMIC DNA]</scope>
    <source>
        <strain evidence="4">cv. SF193</strain>
        <tissue evidence="2">Leaves</tissue>
    </source>
</reference>
<sequence length="50" mass="5479">MPAIFLARHTPPSLISRLTSRIRPLEPINRPAAGGSVARSTCKQPPFLVR</sequence>
<feature type="region of interest" description="Disordered" evidence="1">
    <location>
        <begin position="29"/>
        <end position="50"/>
    </location>
</feature>
<evidence type="ECO:0000313" key="4">
    <source>
        <dbReference type="Proteomes" id="UP000215914"/>
    </source>
</evidence>
<keyword evidence="4" id="KW-1185">Reference proteome</keyword>
<dbReference type="AlphaFoldDB" id="A0A251SUB5"/>